<dbReference type="Pfam" id="PF00534">
    <property type="entry name" value="Glycos_transf_1"/>
    <property type="match status" value="1"/>
</dbReference>
<dbReference type="RefSeq" id="WP_013483816.1">
    <property type="nucleotide sequence ID" value="NC_014825.1"/>
</dbReference>
<feature type="domain" description="Glycosyl transferase family 1" evidence="2">
    <location>
        <begin position="196"/>
        <end position="344"/>
    </location>
</feature>
<dbReference type="PANTHER" id="PTHR46401:SF2">
    <property type="entry name" value="GLYCOSYLTRANSFERASE WBBK-RELATED"/>
    <property type="match status" value="1"/>
</dbReference>
<keyword evidence="3" id="KW-0614">Plasmid</keyword>
<name>E6UKT0_RUMA7</name>
<dbReference type="HOGENOM" id="CLU_009583_0_2_9"/>
<dbReference type="EMBL" id="CP002405">
    <property type="protein sequence ID" value="ADU24276.1"/>
    <property type="molecule type" value="Genomic_DNA"/>
</dbReference>
<geneLocation type="plasmid" evidence="3 4">
    <name>pRUMAL02</name>
</geneLocation>
<organism evidence="3 4">
    <name type="scientific">Ruminococcus albus (strain ATCC 27210 / DSM 20455 / JCM 14654 / NCDO 2250 / 7)</name>
    <dbReference type="NCBI Taxonomy" id="697329"/>
    <lineage>
        <taxon>Bacteria</taxon>
        <taxon>Bacillati</taxon>
        <taxon>Bacillota</taxon>
        <taxon>Clostridia</taxon>
        <taxon>Eubacteriales</taxon>
        <taxon>Oscillospiraceae</taxon>
        <taxon>Ruminococcus</taxon>
    </lineage>
</organism>
<dbReference type="KEGG" id="ral:Rumal_3852"/>
<evidence type="ECO:0000313" key="3">
    <source>
        <dbReference type="EMBL" id="ADU24276.1"/>
    </source>
</evidence>
<sequence length="392" mass="45199">MKILFLLHSTVMGGATITFLNLLSELKKKDIEPFVIIPYDNQNSGNVEIIERLNQLGVKYQRCNMNPLCLTEKKGSVLRELYRKTVLSYRRIKSEKDIKRVIKTQKPDLIHTNTGVIQEGYLLAKRLGIPHLWHIREYQTLDFHRRLYPSEKKVKEMFRESYTVIITYDMQKYFGLENNIKSKVIYDALFFKNECKIETKEKMKYFLVANRISPEKGITDVIDAFAIFCKNNSEFILKIAGFGDDGYIDMIKQKCEDYGIISRVQFIGFQKDIKPFMLSAKALIVGSYNEGFGMMTAEANMLGCPVIGRNTAGTKEILEKTKGGFLYDSISQMAEYMTEISKMNDMDVLNFMKNPIEIAISLYSIEKSASSIYDYYREILSVNNGGVTYVDK</sequence>
<evidence type="ECO:0000256" key="1">
    <source>
        <dbReference type="ARBA" id="ARBA00022679"/>
    </source>
</evidence>
<dbReference type="SUPFAM" id="SSF53756">
    <property type="entry name" value="UDP-Glycosyltransferase/glycogen phosphorylase"/>
    <property type="match status" value="1"/>
</dbReference>
<dbReference type="AlphaFoldDB" id="E6UKT0"/>
<proteinExistence type="predicted"/>
<dbReference type="PANTHER" id="PTHR46401">
    <property type="entry name" value="GLYCOSYLTRANSFERASE WBBK-RELATED"/>
    <property type="match status" value="1"/>
</dbReference>
<protein>
    <submittedName>
        <fullName evidence="3">Glycosyl transferase group 1</fullName>
    </submittedName>
</protein>
<accession>E6UKT0</accession>
<dbReference type="OrthoDB" id="9814612at2"/>
<reference evidence="4" key="1">
    <citation type="journal article" date="2011" name="J. Bacteriol.">
        <title>Complete genome of the cellulolytic ruminal bacterium Ruminococcus albus 7.</title>
        <authorList>
            <person name="Suen G."/>
            <person name="Stevenson D.M."/>
            <person name="Bruce D.C."/>
            <person name="Chertkov O."/>
            <person name="Copeland A."/>
            <person name="Cheng J.F."/>
            <person name="Detter C."/>
            <person name="Detter J.C."/>
            <person name="Goodwin L.A."/>
            <person name="Han C.S."/>
            <person name="Hauser L.J."/>
            <person name="Ivanova N.N."/>
            <person name="Kyrpides N.C."/>
            <person name="Land M.L."/>
            <person name="Lapidus A."/>
            <person name="Lucas S."/>
            <person name="Ovchinnikova G."/>
            <person name="Pitluck S."/>
            <person name="Tapia R."/>
            <person name="Woyke T."/>
            <person name="Boyum J."/>
            <person name="Mead D."/>
            <person name="Weimer P.J."/>
        </authorList>
    </citation>
    <scope>NUCLEOTIDE SEQUENCE [LARGE SCALE GENOMIC DNA]</scope>
    <source>
        <strain evidence="4">ATCC 27210 / DSM 20455 / JCM 14654 / NCDO 2250 / 7</strain>
        <plasmid evidence="4">pRUMAL02</plasmid>
    </source>
</reference>
<dbReference type="GO" id="GO:0016757">
    <property type="term" value="F:glycosyltransferase activity"/>
    <property type="evidence" value="ECO:0007669"/>
    <property type="project" value="InterPro"/>
</dbReference>
<evidence type="ECO:0000313" key="4">
    <source>
        <dbReference type="Proteomes" id="UP000006919"/>
    </source>
</evidence>
<gene>
    <name evidence="3" type="ordered locus">Rumal_3852</name>
</gene>
<dbReference type="Proteomes" id="UP000006919">
    <property type="component" value="Plasmid pRUMAL02"/>
</dbReference>
<dbReference type="Gene3D" id="3.40.50.2000">
    <property type="entry name" value="Glycogen Phosphorylase B"/>
    <property type="match status" value="2"/>
</dbReference>
<keyword evidence="1 3" id="KW-0808">Transferase</keyword>
<dbReference type="InterPro" id="IPR001296">
    <property type="entry name" value="Glyco_trans_1"/>
</dbReference>
<evidence type="ECO:0000259" key="2">
    <source>
        <dbReference type="Pfam" id="PF00534"/>
    </source>
</evidence>